<evidence type="ECO:0000313" key="1">
    <source>
        <dbReference type="EMBL" id="GAH05341.1"/>
    </source>
</evidence>
<organism evidence="1">
    <name type="scientific">marine sediment metagenome</name>
    <dbReference type="NCBI Taxonomy" id="412755"/>
    <lineage>
        <taxon>unclassified sequences</taxon>
        <taxon>metagenomes</taxon>
        <taxon>ecological metagenomes</taxon>
    </lineage>
</organism>
<protein>
    <submittedName>
        <fullName evidence="1">Uncharacterized protein</fullName>
    </submittedName>
</protein>
<dbReference type="EMBL" id="BART01038279">
    <property type="protein sequence ID" value="GAH05341.1"/>
    <property type="molecule type" value="Genomic_DNA"/>
</dbReference>
<sequence>MILNGKPRVLKWFAPGFKKNMETEYTVLKKGAFKLNIPAPLEKDGEI</sequence>
<reference evidence="1" key="1">
    <citation type="journal article" date="2014" name="Front. Microbiol.">
        <title>High frequency of phylogenetically diverse reductive dehalogenase-homologous genes in deep subseafloor sedimentary metagenomes.</title>
        <authorList>
            <person name="Kawai M."/>
            <person name="Futagami T."/>
            <person name="Toyoda A."/>
            <person name="Takaki Y."/>
            <person name="Nishi S."/>
            <person name="Hori S."/>
            <person name="Arai W."/>
            <person name="Tsubouchi T."/>
            <person name="Morono Y."/>
            <person name="Uchiyama I."/>
            <person name="Ito T."/>
            <person name="Fujiyama A."/>
            <person name="Inagaki F."/>
            <person name="Takami H."/>
        </authorList>
    </citation>
    <scope>NUCLEOTIDE SEQUENCE</scope>
    <source>
        <strain evidence="1">Expedition CK06-06</strain>
    </source>
</reference>
<comment type="caution">
    <text evidence="1">The sequence shown here is derived from an EMBL/GenBank/DDBJ whole genome shotgun (WGS) entry which is preliminary data.</text>
</comment>
<dbReference type="AlphaFoldDB" id="X1CAY8"/>
<feature type="non-terminal residue" evidence="1">
    <location>
        <position position="47"/>
    </location>
</feature>
<accession>X1CAY8</accession>
<proteinExistence type="predicted"/>
<name>X1CAY8_9ZZZZ</name>
<gene>
    <name evidence="1" type="ORF">S01H4_63581</name>
</gene>